<dbReference type="Gene3D" id="3.20.20.70">
    <property type="entry name" value="Aldolase class I"/>
    <property type="match status" value="1"/>
</dbReference>
<accession>X1FTG1</accession>
<protein>
    <recommendedName>
        <fullName evidence="2">Nitronate monooxygenase domain-containing protein</fullName>
    </recommendedName>
</protein>
<sequence length="64" mass="6912">LLTVIGGENTKRIYDGGELGAGIIACGQGIGLCHEILPVKTLFEDMISQATEVYKKFSVQQIDE</sequence>
<organism evidence="1">
    <name type="scientific">marine sediment metagenome</name>
    <dbReference type="NCBI Taxonomy" id="412755"/>
    <lineage>
        <taxon>unclassified sequences</taxon>
        <taxon>metagenomes</taxon>
        <taxon>ecological metagenomes</taxon>
    </lineage>
</organism>
<comment type="caution">
    <text evidence="1">The sequence shown here is derived from an EMBL/GenBank/DDBJ whole genome shotgun (WGS) entry which is preliminary data.</text>
</comment>
<gene>
    <name evidence="1" type="ORF">S03H2_37318</name>
</gene>
<dbReference type="EMBL" id="BARU01022965">
    <property type="protein sequence ID" value="GAH48287.1"/>
    <property type="molecule type" value="Genomic_DNA"/>
</dbReference>
<reference evidence="1" key="1">
    <citation type="journal article" date="2014" name="Front. Microbiol.">
        <title>High frequency of phylogenetically diverse reductive dehalogenase-homologous genes in deep subseafloor sedimentary metagenomes.</title>
        <authorList>
            <person name="Kawai M."/>
            <person name="Futagami T."/>
            <person name="Toyoda A."/>
            <person name="Takaki Y."/>
            <person name="Nishi S."/>
            <person name="Hori S."/>
            <person name="Arai W."/>
            <person name="Tsubouchi T."/>
            <person name="Morono Y."/>
            <person name="Uchiyama I."/>
            <person name="Ito T."/>
            <person name="Fujiyama A."/>
            <person name="Inagaki F."/>
            <person name="Takami H."/>
        </authorList>
    </citation>
    <scope>NUCLEOTIDE SEQUENCE</scope>
    <source>
        <strain evidence="1">Expedition CK06-06</strain>
    </source>
</reference>
<dbReference type="InterPro" id="IPR013785">
    <property type="entry name" value="Aldolase_TIM"/>
</dbReference>
<evidence type="ECO:0000313" key="1">
    <source>
        <dbReference type="EMBL" id="GAH48287.1"/>
    </source>
</evidence>
<name>X1FTG1_9ZZZZ</name>
<evidence type="ECO:0008006" key="2">
    <source>
        <dbReference type="Google" id="ProtNLM"/>
    </source>
</evidence>
<feature type="non-terminal residue" evidence="1">
    <location>
        <position position="1"/>
    </location>
</feature>
<dbReference type="AlphaFoldDB" id="X1FTG1"/>
<proteinExistence type="predicted"/>